<evidence type="ECO:0000256" key="1">
    <source>
        <dbReference type="SAM" id="Phobius"/>
    </source>
</evidence>
<dbReference type="STRING" id="1314783.A0A165SH15"/>
<evidence type="ECO:0000313" key="2">
    <source>
        <dbReference type="EMBL" id="KZT71977.1"/>
    </source>
</evidence>
<feature type="transmembrane region" description="Helical" evidence="1">
    <location>
        <begin position="112"/>
        <end position="131"/>
    </location>
</feature>
<feature type="transmembrane region" description="Helical" evidence="1">
    <location>
        <begin position="151"/>
        <end position="176"/>
    </location>
</feature>
<dbReference type="OrthoDB" id="2733714at2759"/>
<sequence>MHSGLDWLARRLSSAMMNCAFRSAPPRYCAGGKLPSEVDPTCTQRWKLAGASDDSTVFSDRFTPISRAEPETRCINLWHGRRLQWTLGGRKSSIVPLASLESWGFEMGAGNLTFFVVIVCFATVLSAGYGAPHLILIGWNASFSTDLERVLWRIATVAFTGASSCASGSLVLLASFASASYYHEDGDAIRIAIQRGIFSITGGTYIVASAYLVLESLRQLFYLPPAAFE</sequence>
<dbReference type="Proteomes" id="UP000076727">
    <property type="component" value="Unassembled WGS sequence"/>
</dbReference>
<dbReference type="AlphaFoldDB" id="A0A165SH15"/>
<reference evidence="2 3" key="1">
    <citation type="journal article" date="2016" name="Mol. Biol. Evol.">
        <title>Comparative Genomics of Early-Diverging Mushroom-Forming Fungi Provides Insights into the Origins of Lignocellulose Decay Capabilities.</title>
        <authorList>
            <person name="Nagy L.G."/>
            <person name="Riley R."/>
            <person name="Tritt A."/>
            <person name="Adam C."/>
            <person name="Daum C."/>
            <person name="Floudas D."/>
            <person name="Sun H."/>
            <person name="Yadav J.S."/>
            <person name="Pangilinan J."/>
            <person name="Larsson K.H."/>
            <person name="Matsuura K."/>
            <person name="Barry K."/>
            <person name="Labutti K."/>
            <person name="Kuo R."/>
            <person name="Ohm R.A."/>
            <person name="Bhattacharya S.S."/>
            <person name="Shirouzu T."/>
            <person name="Yoshinaga Y."/>
            <person name="Martin F.M."/>
            <person name="Grigoriev I.V."/>
            <person name="Hibbett D.S."/>
        </authorList>
    </citation>
    <scope>NUCLEOTIDE SEQUENCE [LARGE SCALE GENOMIC DNA]</scope>
    <source>
        <strain evidence="2 3">L-15889</strain>
    </source>
</reference>
<protein>
    <submittedName>
        <fullName evidence="2">Uncharacterized protein</fullName>
    </submittedName>
</protein>
<accession>A0A165SH15</accession>
<organism evidence="2 3">
    <name type="scientific">Daedalea quercina L-15889</name>
    <dbReference type="NCBI Taxonomy" id="1314783"/>
    <lineage>
        <taxon>Eukaryota</taxon>
        <taxon>Fungi</taxon>
        <taxon>Dikarya</taxon>
        <taxon>Basidiomycota</taxon>
        <taxon>Agaricomycotina</taxon>
        <taxon>Agaricomycetes</taxon>
        <taxon>Polyporales</taxon>
        <taxon>Fomitopsis</taxon>
    </lineage>
</organism>
<feature type="transmembrane region" description="Helical" evidence="1">
    <location>
        <begin position="197"/>
        <end position="214"/>
    </location>
</feature>
<gene>
    <name evidence="2" type="ORF">DAEQUDRAFT_81449</name>
</gene>
<proteinExistence type="predicted"/>
<keyword evidence="1" id="KW-1133">Transmembrane helix</keyword>
<name>A0A165SH15_9APHY</name>
<dbReference type="EMBL" id="KV429043">
    <property type="protein sequence ID" value="KZT71977.1"/>
    <property type="molecule type" value="Genomic_DNA"/>
</dbReference>
<keyword evidence="1" id="KW-0812">Transmembrane</keyword>
<evidence type="ECO:0000313" key="3">
    <source>
        <dbReference type="Proteomes" id="UP000076727"/>
    </source>
</evidence>
<keyword evidence="1" id="KW-0472">Membrane</keyword>
<keyword evidence="3" id="KW-1185">Reference proteome</keyword>